<proteinExistence type="predicted"/>
<feature type="transmembrane region" description="Helical" evidence="1">
    <location>
        <begin position="599"/>
        <end position="630"/>
    </location>
</feature>
<evidence type="ECO:0000313" key="2">
    <source>
        <dbReference type="EMBL" id="GID61749.1"/>
    </source>
</evidence>
<keyword evidence="1" id="KW-1133">Transmembrane helix</keyword>
<reference evidence="2 3" key="1">
    <citation type="submission" date="2021-01" db="EMBL/GenBank/DDBJ databases">
        <title>Whole genome shotgun sequence of Actinoplanes couchii NBRC 106145.</title>
        <authorList>
            <person name="Komaki H."/>
            <person name="Tamura T."/>
        </authorList>
    </citation>
    <scope>NUCLEOTIDE SEQUENCE [LARGE SCALE GENOMIC DNA]</scope>
    <source>
        <strain evidence="2 3">NBRC 106145</strain>
    </source>
</reference>
<feature type="transmembrane region" description="Helical" evidence="1">
    <location>
        <begin position="441"/>
        <end position="463"/>
    </location>
</feature>
<keyword evidence="1" id="KW-0472">Membrane</keyword>
<dbReference type="Gene3D" id="3.40.50.300">
    <property type="entry name" value="P-loop containing nucleotide triphosphate hydrolases"/>
    <property type="match status" value="1"/>
</dbReference>
<keyword evidence="3" id="KW-1185">Reference proteome</keyword>
<feature type="transmembrane region" description="Helical" evidence="1">
    <location>
        <begin position="759"/>
        <end position="780"/>
    </location>
</feature>
<dbReference type="Proteomes" id="UP000612282">
    <property type="component" value="Unassembled WGS sequence"/>
</dbReference>
<evidence type="ECO:0008006" key="4">
    <source>
        <dbReference type="Google" id="ProtNLM"/>
    </source>
</evidence>
<comment type="caution">
    <text evidence="2">The sequence shown here is derived from an EMBL/GenBank/DDBJ whole genome shotgun (WGS) entry which is preliminary data.</text>
</comment>
<feature type="transmembrane region" description="Helical" evidence="1">
    <location>
        <begin position="552"/>
        <end position="578"/>
    </location>
</feature>
<evidence type="ECO:0000256" key="1">
    <source>
        <dbReference type="SAM" id="Phobius"/>
    </source>
</evidence>
<gene>
    <name evidence="2" type="ORF">Aco03nite_101530</name>
</gene>
<feature type="transmembrane region" description="Helical" evidence="1">
    <location>
        <begin position="663"/>
        <end position="683"/>
    </location>
</feature>
<dbReference type="SUPFAM" id="SSF75011">
    <property type="entry name" value="3-carboxy-cis,cis-mucoante lactonizing enzyme"/>
    <property type="match status" value="1"/>
</dbReference>
<dbReference type="InterPro" id="IPR027417">
    <property type="entry name" value="P-loop_NTPase"/>
</dbReference>
<dbReference type="SUPFAM" id="SSF52540">
    <property type="entry name" value="P-loop containing nucleoside triphosphate hydrolases"/>
    <property type="match status" value="1"/>
</dbReference>
<dbReference type="EMBL" id="BOMG01000136">
    <property type="protein sequence ID" value="GID61749.1"/>
    <property type="molecule type" value="Genomic_DNA"/>
</dbReference>
<protein>
    <recommendedName>
        <fullName evidence="4">NACHT domain-containing protein</fullName>
    </recommendedName>
</protein>
<accession>A0ABQ3XTA0</accession>
<keyword evidence="1" id="KW-0812">Transmembrane</keyword>
<organism evidence="2 3">
    <name type="scientific">Actinoplanes couchii</name>
    <dbReference type="NCBI Taxonomy" id="403638"/>
    <lineage>
        <taxon>Bacteria</taxon>
        <taxon>Bacillati</taxon>
        <taxon>Actinomycetota</taxon>
        <taxon>Actinomycetes</taxon>
        <taxon>Micromonosporales</taxon>
        <taxon>Micromonosporaceae</taxon>
        <taxon>Actinoplanes</taxon>
    </lineage>
</organism>
<feature type="transmembrane region" description="Helical" evidence="1">
    <location>
        <begin position="40"/>
        <end position="62"/>
    </location>
</feature>
<feature type="transmembrane region" description="Helical" evidence="1">
    <location>
        <begin position="523"/>
        <end position="546"/>
    </location>
</feature>
<feature type="transmembrane region" description="Helical" evidence="1">
    <location>
        <begin position="475"/>
        <end position="496"/>
    </location>
</feature>
<name>A0ABQ3XTA0_9ACTN</name>
<evidence type="ECO:0000313" key="3">
    <source>
        <dbReference type="Proteomes" id="UP000612282"/>
    </source>
</evidence>
<sequence length="1056" mass="112155">MRRMIRTKAAQGFRRGLAIVLVLSLIATAAVTVQLFTGEFSWEMAGLLVGLLSMAVTLAAMLSPRQGAQAPADLVDDLARTLKEQWLGEAVSRNLRDPGVLPLSWASTTRDGIADIAPARTTTADGVRVRHLRMHGRLEGPFDDVTRRLAEDYAKLPNGRLVVLGEPGAGKSVIALMLTLGLLNARWPGAPTPVLLTVSSWDPLAEPLEDWIVNSLAGLYYNGRTELPRRLLLHGLLIPVLDGIDEIPESARRGAVQEINRGVGADRPVVATCRSAEYTDVIRGGAPVLYGAPVIEVLPLAAADVDTYLAAVTWPAGTRWDHVNTELRAWEEDRAQPRPAAEALSTPLMVSLARFTYERLGGDPSELLTLDSRHAVENHISERVVTAAYEPVHRRPGEPATGRWTAAQARRWLSFLAAYLHHHGDRDLNWWQLSSRLLSPWTGLVVGVSTWFTVFVVTALVALTVDPTYSGGDAMAVGGIVGFGYALLVMGIWYAVPGRSPGRLALSTHGSLARLRRGFRTGAAIGAVPAALAIIIGSVVLVLSGWSLVTFAAFVLLLAIATTTVLVSGLALAVHSWFDAPPERSALADPVRFLRHDRASAAAGAAGAGVVTGLVAVPALIGAVLGGVVAGRLLTGYPGWAEEGTRLFSGSYIDELLPQDEPFTLIGAYVMPGLAVAGLILLTRAWPRFVVARIILAVRGTLPWRLMRFLADARDKGLLRGVGGSFQFRHIRFQEHLAARNLAAEASGTTAPAVRRARLVLTSAVALLCLGILVTVLFSAPRSTVTDVLAEDGTDITQMALSDRGRVRALATGSGEILIRRAGVDTVVARRLIGPNIRAVAVNPSGTRVAVADGDRVLVLDPGAAALPTVAELPLDGFAVRAAFGPGDLVAVVDVNGKVTVHQGAVVKCRVQLPKGDWDWQMTFGLLLRTRGDLKLLPGPIHYMGETVSVRRIAAPCGTLEAHVIWSDMLSTISGTSNGLAFGVNDKGDPIVVSAQSGDVRLLGFNTTPAELRPLDSIDSGDSTVDYSSTVALSTDGTVLAATAGGLANLWDLPPL</sequence>